<gene>
    <name evidence="2" type="ORF">g.61524</name>
</gene>
<evidence type="ECO:0000256" key="1">
    <source>
        <dbReference type="SAM" id="MobiDB-lite"/>
    </source>
</evidence>
<feature type="region of interest" description="Disordered" evidence="1">
    <location>
        <begin position="483"/>
        <end position="517"/>
    </location>
</feature>
<dbReference type="PANTHER" id="PTHR13520:SF0">
    <property type="entry name" value="RAD50-INTERACTING PROTEIN 1"/>
    <property type="match status" value="1"/>
</dbReference>
<organism evidence="2">
    <name type="scientific">Auxenochlorella protothecoides</name>
    <name type="common">Green microalga</name>
    <name type="synonym">Chlorella protothecoides</name>
    <dbReference type="NCBI Taxonomy" id="3075"/>
    <lineage>
        <taxon>Eukaryota</taxon>
        <taxon>Viridiplantae</taxon>
        <taxon>Chlorophyta</taxon>
        <taxon>core chlorophytes</taxon>
        <taxon>Trebouxiophyceae</taxon>
        <taxon>Chlorellales</taxon>
        <taxon>Chlorellaceae</taxon>
        <taxon>Auxenochlorella</taxon>
    </lineage>
</organism>
<dbReference type="Pfam" id="PF04437">
    <property type="entry name" value="RINT1_TIP1"/>
    <property type="match status" value="1"/>
</dbReference>
<dbReference type="GO" id="GO:0070939">
    <property type="term" value="C:Dsl1/NZR complex"/>
    <property type="evidence" value="ECO:0007669"/>
    <property type="project" value="InterPro"/>
</dbReference>
<dbReference type="AlphaFoldDB" id="A0A1D1ZZ06"/>
<reference evidence="2" key="1">
    <citation type="submission" date="2015-08" db="EMBL/GenBank/DDBJ databases">
        <authorList>
            <person name="Babu N.S."/>
            <person name="Beckwith C.J."/>
            <person name="Beseler K.G."/>
            <person name="Brison A."/>
            <person name="Carone J.V."/>
            <person name="Caskin T.P."/>
            <person name="Diamond M."/>
            <person name="Durham M.E."/>
            <person name="Foxe J.M."/>
            <person name="Go M."/>
            <person name="Henderson B.A."/>
            <person name="Jones I.B."/>
            <person name="McGettigan J.A."/>
            <person name="Micheletti S.J."/>
            <person name="Nasrallah M.E."/>
            <person name="Ortiz D."/>
            <person name="Piller C.R."/>
            <person name="Privatt S.R."/>
            <person name="Schneider S.L."/>
            <person name="Sharp S."/>
            <person name="Smith T.C."/>
            <person name="Stanton J.D."/>
            <person name="Ullery H.E."/>
            <person name="Wilson R.J."/>
            <person name="Serrano M.G."/>
            <person name="Buck G."/>
            <person name="Lee V."/>
            <person name="Wang Y."/>
            <person name="Carvalho R."/>
            <person name="Voegtly L."/>
            <person name="Shi R."/>
            <person name="Duckworth R."/>
            <person name="Johnson A."/>
            <person name="Loviza R."/>
            <person name="Walstead R."/>
            <person name="Shah Z."/>
            <person name="Kiflezghi M."/>
            <person name="Wade K."/>
            <person name="Ball S.L."/>
            <person name="Bradley K.W."/>
            <person name="Asai D.J."/>
            <person name="Bowman C.A."/>
            <person name="Russell D.A."/>
            <person name="Pope W.H."/>
            <person name="Jacobs-Sera D."/>
            <person name="Hendrix R.W."/>
            <person name="Hatfull G.F."/>
        </authorList>
    </citation>
    <scope>NUCLEOTIDE SEQUENCE</scope>
</reference>
<dbReference type="InterPro" id="IPR007528">
    <property type="entry name" value="RINT1_Tip20"/>
</dbReference>
<dbReference type="GO" id="GO:0006890">
    <property type="term" value="P:retrograde vesicle-mediated transport, Golgi to endoplasmic reticulum"/>
    <property type="evidence" value="ECO:0007669"/>
    <property type="project" value="InterPro"/>
</dbReference>
<feature type="non-terminal residue" evidence="2">
    <location>
        <position position="1"/>
    </location>
</feature>
<sequence>VASTAAAALTFSSAGRVCGKDCPKPIAETIRVAHQIDAGPLPTTARLLLRGMAVVSDLEPTTMSGGDLEKAAAELASLEGQREAAHAALSSLAASAYQRYSARLAGAHSGVPLPADVASLAAELETLTAAHAHLAALQKAQAFLRQAEEACAHPAPATLGRAVDALAHAVRAAAGVVDDARLAAHTNTTPSSHEVLRALSNALAADLAHLSARLRRQLSAGFQAALGAAGWPPPFLSAGDEAGGAWRGLDSPDVRGAALQLTLLQRSAGEAAQNEGPWVAQELAAGVGAALRRHFASSSAPTDRADRPEWLLAITLRAARVCCAAAYQLQGVLAACFGGDGDDARLVPMLDVEVGRAILASALGPVLTGHVLPRLVLLGEPSLWLHLADELASFQERYAVLLGGPAHDPGAMSVDGLVPPAAAPAEAPLALLASDAAACAAWLAAERADVLAHMESLVAAPGAWLPVHSLLQGILDSEGEEEEECAAGATPGALRSGGGVLGMTGPHSPGSSPATAEFRPPLLADQVTTLVVAQLRRASLLHDAAHRAAYIESVTVPALRDCLASLERLLASAAAFDDLVGDLWRGRVTAAICAAHYLEYQLSEPQGVLLLAALQDGGAAPAHALAPRLRKVAAAFAALRRQWAYRLAKQAVGAFRARFNPYRQDRARFASGWAAGGGPGRAASDPGGQVPDADSAWPCPTLLAAADGVHGLLRMLSSDLDPPVFADVWRAVALAINQAFYNEVATEALFSPQGAWLFHADIGALTSIFGEWTANPDAHFKETREACRLLTLPRHEAGDLLAKLGGQGSRKGEPLATLSALNAQQALCVLGQRLDIGGS</sequence>
<name>A0A1D1ZZ06_AUXPR</name>
<proteinExistence type="predicted"/>
<dbReference type="GO" id="GO:0060628">
    <property type="term" value="P:regulation of ER to Golgi vesicle-mediated transport"/>
    <property type="evidence" value="ECO:0007669"/>
    <property type="project" value="TreeGrafter"/>
</dbReference>
<dbReference type="PANTHER" id="PTHR13520">
    <property type="entry name" value="RAD50-INTERACTING PROTEIN 1 RINT-1"/>
    <property type="match status" value="1"/>
</dbReference>
<dbReference type="GO" id="GO:0006888">
    <property type="term" value="P:endoplasmic reticulum to Golgi vesicle-mediated transport"/>
    <property type="evidence" value="ECO:0007669"/>
    <property type="project" value="InterPro"/>
</dbReference>
<dbReference type="PROSITE" id="PS51386">
    <property type="entry name" value="RINT1_TIP20"/>
    <property type="match status" value="1"/>
</dbReference>
<dbReference type="EMBL" id="GDKF01006709">
    <property type="protein sequence ID" value="JAT71913.1"/>
    <property type="molecule type" value="Transcribed_RNA"/>
</dbReference>
<protein>
    <submittedName>
        <fullName evidence="2">Uncharacterized protein</fullName>
    </submittedName>
</protein>
<evidence type="ECO:0000313" key="2">
    <source>
        <dbReference type="EMBL" id="JAT71913.1"/>
    </source>
</evidence>
<accession>A0A1D1ZZ06</accession>